<evidence type="ECO:0000313" key="2">
    <source>
        <dbReference type="Proteomes" id="UP000681720"/>
    </source>
</evidence>
<reference evidence="1" key="1">
    <citation type="submission" date="2021-02" db="EMBL/GenBank/DDBJ databases">
        <authorList>
            <person name="Nowell W R."/>
        </authorList>
    </citation>
    <scope>NUCLEOTIDE SEQUENCE</scope>
</reference>
<sequence length="58" mass="6737">MIFHFNSNRICAKQDLATAPIQSYLQKLLEEVRLTDEFKLTEEQLIQIAIEENISLAD</sequence>
<feature type="non-terminal residue" evidence="1">
    <location>
        <position position="58"/>
    </location>
</feature>
<accession>A0A8S3BPJ6</accession>
<proteinExistence type="predicted"/>
<evidence type="ECO:0000313" key="1">
    <source>
        <dbReference type="EMBL" id="CAF4852933.1"/>
    </source>
</evidence>
<gene>
    <name evidence="1" type="ORF">GIL414_LOCUS49484</name>
</gene>
<dbReference type="Proteomes" id="UP000681720">
    <property type="component" value="Unassembled WGS sequence"/>
</dbReference>
<comment type="caution">
    <text evidence="1">The sequence shown here is derived from an EMBL/GenBank/DDBJ whole genome shotgun (WGS) entry which is preliminary data.</text>
</comment>
<protein>
    <submittedName>
        <fullName evidence="1">Uncharacterized protein</fullName>
    </submittedName>
</protein>
<name>A0A8S3BPJ6_9BILA</name>
<organism evidence="1 2">
    <name type="scientific">Rotaria magnacalcarata</name>
    <dbReference type="NCBI Taxonomy" id="392030"/>
    <lineage>
        <taxon>Eukaryota</taxon>
        <taxon>Metazoa</taxon>
        <taxon>Spiralia</taxon>
        <taxon>Gnathifera</taxon>
        <taxon>Rotifera</taxon>
        <taxon>Eurotatoria</taxon>
        <taxon>Bdelloidea</taxon>
        <taxon>Philodinida</taxon>
        <taxon>Philodinidae</taxon>
        <taxon>Rotaria</taxon>
    </lineage>
</organism>
<dbReference type="EMBL" id="CAJOBJ010162853">
    <property type="protein sequence ID" value="CAF4852933.1"/>
    <property type="molecule type" value="Genomic_DNA"/>
</dbReference>
<dbReference type="AlphaFoldDB" id="A0A8S3BPJ6"/>